<protein>
    <recommendedName>
        <fullName evidence="3">Phage-Barnase-EndoU-ColicinE5/D-RelE like nuclease 2 domain-containing protein</fullName>
    </recommendedName>
</protein>
<evidence type="ECO:0000313" key="2">
    <source>
        <dbReference type="Proteomes" id="UP000057981"/>
    </source>
</evidence>
<accession>A0A0P0CGG0</accession>
<evidence type="ECO:0008006" key="3">
    <source>
        <dbReference type="Google" id="ProtNLM"/>
    </source>
</evidence>
<organism evidence="1 2">
    <name type="scientific">Pseudalgibacter alginicilyticus</name>
    <dbReference type="NCBI Taxonomy" id="1736674"/>
    <lineage>
        <taxon>Bacteria</taxon>
        <taxon>Pseudomonadati</taxon>
        <taxon>Bacteroidota</taxon>
        <taxon>Flavobacteriia</taxon>
        <taxon>Flavobacteriales</taxon>
        <taxon>Flavobacteriaceae</taxon>
        <taxon>Pseudalgibacter</taxon>
    </lineage>
</organism>
<proteinExistence type="predicted"/>
<keyword evidence="2" id="KW-1185">Reference proteome</keyword>
<dbReference type="Proteomes" id="UP000057981">
    <property type="component" value="Chromosome"/>
</dbReference>
<dbReference type="AlphaFoldDB" id="A0A0P0CGG0"/>
<dbReference type="EMBL" id="CP012898">
    <property type="protein sequence ID" value="ALJ05193.1"/>
    <property type="molecule type" value="Genomic_DNA"/>
</dbReference>
<name>A0A0P0CGG0_9FLAO</name>
<dbReference type="OrthoDB" id="837327at2"/>
<sequence>MPHNQIKKYPQLLEIMHLNEYARKVSLRAIFDRDITENDKFLFNKKVIRPTKLDGEIDLGNVFTHLITEDIYETDEDGKQVKRREFEKDRAHRLHWLKPHVEAKIKDEVHCFSVVERDQRKRKGVVRTYIFNVTEKYVVVLEPQNSNKDYYLLTAYYLNKKYGLKQMKKKMKQKLAELY</sequence>
<dbReference type="RefSeq" id="WP_054727231.1">
    <property type="nucleotide sequence ID" value="NZ_CP012898.1"/>
</dbReference>
<reference evidence="1 2" key="1">
    <citation type="submission" date="2015-10" db="EMBL/GenBank/DDBJ databases">
        <authorList>
            <person name="Gilbert D.G."/>
        </authorList>
    </citation>
    <scope>NUCLEOTIDE SEQUENCE [LARGE SCALE GENOMIC DNA]</scope>
    <source>
        <strain evidence="2">HZ-22</strain>
    </source>
</reference>
<evidence type="ECO:0000313" key="1">
    <source>
        <dbReference type="EMBL" id="ALJ05193.1"/>
    </source>
</evidence>
<dbReference type="STRING" id="1736674.APS56_08680"/>
<dbReference type="KEGG" id="ahz:APS56_08680"/>
<gene>
    <name evidence="1" type="ORF">APS56_08680</name>
</gene>